<gene>
    <name evidence="3" type="ORF">GJW-30_1_03364</name>
</gene>
<name>A0A0S3PY50_9BRAD</name>
<feature type="region of interest" description="Disordered" evidence="1">
    <location>
        <begin position="30"/>
        <end position="64"/>
    </location>
</feature>
<evidence type="ECO:0000256" key="2">
    <source>
        <dbReference type="SAM" id="SignalP"/>
    </source>
</evidence>
<dbReference type="KEGG" id="vgo:GJW-30_1_03364"/>
<proteinExistence type="predicted"/>
<feature type="compositionally biased region" description="Basic and acidic residues" evidence="1">
    <location>
        <begin position="47"/>
        <end position="58"/>
    </location>
</feature>
<keyword evidence="4" id="KW-1185">Reference proteome</keyword>
<dbReference type="RefSeq" id="WP_096357356.1">
    <property type="nucleotide sequence ID" value="NZ_AP014946.1"/>
</dbReference>
<evidence type="ECO:0000313" key="4">
    <source>
        <dbReference type="Proteomes" id="UP000236884"/>
    </source>
</evidence>
<evidence type="ECO:0000313" key="3">
    <source>
        <dbReference type="EMBL" id="BAT60814.1"/>
    </source>
</evidence>
<sequence length="85" mass="8668">MKILLAGAIIASGFATAAVADDCRGGVQSSLTQPKTNCAQSKPSVGRAEKTGRQDEKLPPGTYRAGNTTVTVGGYLSVGTSVRAR</sequence>
<reference evidence="3 4" key="1">
    <citation type="submission" date="2015-08" db="EMBL/GenBank/DDBJ databases">
        <title>Investigation of the bacterial diversity of lava forest soil.</title>
        <authorList>
            <person name="Lee J.S."/>
        </authorList>
    </citation>
    <scope>NUCLEOTIDE SEQUENCE [LARGE SCALE GENOMIC DNA]</scope>
    <source>
        <strain evidence="3 4">GJW-30</strain>
    </source>
</reference>
<dbReference type="EMBL" id="AP014946">
    <property type="protein sequence ID" value="BAT60814.1"/>
    <property type="molecule type" value="Genomic_DNA"/>
</dbReference>
<feature type="signal peptide" evidence="2">
    <location>
        <begin position="1"/>
        <end position="17"/>
    </location>
</feature>
<feature type="chain" id="PRO_5006615958" evidence="2">
    <location>
        <begin position="18"/>
        <end position="85"/>
    </location>
</feature>
<organism evidence="3 4">
    <name type="scientific">Variibacter gotjawalensis</name>
    <dbReference type="NCBI Taxonomy" id="1333996"/>
    <lineage>
        <taxon>Bacteria</taxon>
        <taxon>Pseudomonadati</taxon>
        <taxon>Pseudomonadota</taxon>
        <taxon>Alphaproteobacteria</taxon>
        <taxon>Hyphomicrobiales</taxon>
        <taxon>Nitrobacteraceae</taxon>
        <taxon>Variibacter</taxon>
    </lineage>
</organism>
<feature type="compositionally biased region" description="Polar residues" evidence="1">
    <location>
        <begin position="30"/>
        <end position="43"/>
    </location>
</feature>
<keyword evidence="2" id="KW-0732">Signal</keyword>
<protein>
    <submittedName>
        <fullName evidence="3">Uncharacterized protein</fullName>
    </submittedName>
</protein>
<evidence type="ECO:0000256" key="1">
    <source>
        <dbReference type="SAM" id="MobiDB-lite"/>
    </source>
</evidence>
<accession>A0A0S3PY50</accession>
<dbReference type="AlphaFoldDB" id="A0A0S3PY50"/>
<dbReference type="Proteomes" id="UP000236884">
    <property type="component" value="Chromosome"/>
</dbReference>